<accession>A0A0P8CLH0</accession>
<protein>
    <submittedName>
        <fullName evidence="2">Uncharacterized protein</fullName>
    </submittedName>
</protein>
<dbReference type="AlphaFoldDB" id="A0A0P8CLH0"/>
<keyword evidence="1" id="KW-0812">Transmembrane</keyword>
<evidence type="ECO:0000313" key="3">
    <source>
        <dbReference type="Proteomes" id="UP000050360"/>
    </source>
</evidence>
<comment type="caution">
    <text evidence="2">The sequence shown here is derived from an EMBL/GenBank/DDBJ whole genome shotgun (WGS) entry which is preliminary data.</text>
</comment>
<gene>
    <name evidence="2" type="ORF">MPEBLZ_01378</name>
</gene>
<dbReference type="Proteomes" id="UP000050360">
    <property type="component" value="Unassembled WGS sequence"/>
</dbReference>
<proteinExistence type="predicted"/>
<feature type="transmembrane region" description="Helical" evidence="1">
    <location>
        <begin position="12"/>
        <end position="30"/>
    </location>
</feature>
<dbReference type="EMBL" id="LKCM01000115">
    <property type="protein sequence ID" value="KPQ44041.1"/>
    <property type="molecule type" value="Genomic_DNA"/>
</dbReference>
<keyword evidence="1" id="KW-0472">Membrane</keyword>
<organism evidence="2 3">
    <name type="scientific">Candidatus Methanoperedens nitratireducens</name>
    <dbReference type="NCBI Taxonomy" id="1392998"/>
    <lineage>
        <taxon>Archaea</taxon>
        <taxon>Methanobacteriati</taxon>
        <taxon>Methanobacteriota</taxon>
        <taxon>Stenosarchaea group</taxon>
        <taxon>Methanomicrobia</taxon>
        <taxon>Methanosarcinales</taxon>
        <taxon>ANME-2 cluster</taxon>
        <taxon>Candidatus Methanoperedentaceae</taxon>
        <taxon>Candidatus Methanoperedens</taxon>
    </lineage>
</organism>
<reference evidence="2 3" key="1">
    <citation type="submission" date="2015-09" db="EMBL/GenBank/DDBJ databases">
        <title>A metagenomics-based metabolic model of nitrate-dependent anaerobic oxidation of methane by Methanoperedens-like archaea.</title>
        <authorList>
            <person name="Arshad A."/>
            <person name="Speth D.R."/>
            <person name="De Graaf R.M."/>
            <person name="Op Den Camp H.J."/>
            <person name="Jetten M.S."/>
            <person name="Welte C.U."/>
        </authorList>
    </citation>
    <scope>NUCLEOTIDE SEQUENCE [LARGE SCALE GENOMIC DNA]</scope>
</reference>
<name>A0A0P8CLH0_9EURY</name>
<feature type="transmembrane region" description="Helical" evidence="1">
    <location>
        <begin position="50"/>
        <end position="71"/>
    </location>
</feature>
<feature type="transmembrane region" description="Helical" evidence="1">
    <location>
        <begin position="113"/>
        <end position="131"/>
    </location>
</feature>
<sequence>MRSTTSQPGAVHAVLTIVIILEALTFFFFGFLHSGVRLSLGFAVIQEPQIIPAMIVESLCGLLLTGSAFALATRKSWSWPASVVAHTFSIGGVLLGMAALDLGAGPRTELNDIYHSTILILLVFVLIYLFTPAGKGVLGRSTS</sequence>
<evidence type="ECO:0000256" key="1">
    <source>
        <dbReference type="SAM" id="Phobius"/>
    </source>
</evidence>
<evidence type="ECO:0000313" key="2">
    <source>
        <dbReference type="EMBL" id="KPQ44041.1"/>
    </source>
</evidence>
<keyword evidence="1" id="KW-1133">Transmembrane helix</keyword>
<feature type="transmembrane region" description="Helical" evidence="1">
    <location>
        <begin position="83"/>
        <end position="101"/>
    </location>
</feature>